<dbReference type="Proteomes" id="UP000824166">
    <property type="component" value="Unassembled WGS sequence"/>
</dbReference>
<dbReference type="Pfam" id="PF00067">
    <property type="entry name" value="p450"/>
    <property type="match status" value="1"/>
</dbReference>
<evidence type="ECO:0000256" key="1">
    <source>
        <dbReference type="ARBA" id="ARBA00010617"/>
    </source>
</evidence>
<evidence type="ECO:0000313" key="3">
    <source>
        <dbReference type="EMBL" id="MBU8868492.1"/>
    </source>
</evidence>
<proteinExistence type="inferred from homology"/>
<dbReference type="PANTHER" id="PTHR46696">
    <property type="entry name" value="P450, PUTATIVE (EUROFUNG)-RELATED"/>
    <property type="match status" value="1"/>
</dbReference>
<keyword evidence="4" id="KW-1185">Reference proteome</keyword>
<sequence length="423" mass="48042">MDTATIDKNLTSAEFFADPSFHATFAYLREHDPVHWTDGDYERGFWTVTRHQDCLAVLSDAETFSSQRGTHLPVQGVDLSEEEKQALGFDVLLPFNDAPRHPTLRRPVNRHFTVPAVGKMRAEIEKIVDDVLDSVAQRGECDVMSDIVAELPARLFLGMFNVPKEDWARVRRWTMSMMHPNDPTYQLPGMTPEETWRTCMLDLVAFLTELGKVRRENPMDDDFATVIAHLEVNGELLDPRLVGWYYFQIIGGGLETTRNAGVIGLRELMLHPDQAQYLREHPKAIANAVEEIVRWVTPSKNRLRVATRDVELNGKQIKKGDWVVAWIVSGNRDDEVFGNGSEFDVRRQSIPHLGFGEGVHLCLGRNVARLELAILIEKFITRFPDYEPNGEVSWVADNNTTALKGLPIRFTPEKPRENALTNA</sequence>
<reference evidence="3 4" key="1">
    <citation type="submission" date="2021-06" db="EMBL/GenBank/DDBJ databases">
        <authorList>
            <person name="Jeong J.W."/>
        </authorList>
    </citation>
    <scope>NUCLEOTIDE SEQUENCE [LARGE SCALE GENOMIC DNA]</scope>
    <source>
        <strain evidence="3 4">MMS21-TAE1-1</strain>
    </source>
</reference>
<keyword evidence="2" id="KW-0560">Oxidoreductase</keyword>
<gene>
    <name evidence="3" type="ORF">KSW38_19540</name>
</gene>
<evidence type="ECO:0000256" key="2">
    <source>
        <dbReference type="RuleBase" id="RU000461"/>
    </source>
</evidence>
<evidence type="ECO:0000313" key="4">
    <source>
        <dbReference type="Proteomes" id="UP000824166"/>
    </source>
</evidence>
<keyword evidence="2" id="KW-0408">Iron</keyword>
<dbReference type="PANTHER" id="PTHR46696:SF1">
    <property type="entry name" value="CYTOCHROME P450 YJIB-RELATED"/>
    <property type="match status" value="1"/>
</dbReference>
<comment type="similarity">
    <text evidence="1 2">Belongs to the cytochrome P450 family.</text>
</comment>
<organism evidence="3 4">
    <name type="scientific">Paenarthrobacter aromaticivorans</name>
    <dbReference type="NCBI Taxonomy" id="2849150"/>
    <lineage>
        <taxon>Bacteria</taxon>
        <taxon>Bacillati</taxon>
        <taxon>Actinomycetota</taxon>
        <taxon>Actinomycetes</taxon>
        <taxon>Micrococcales</taxon>
        <taxon>Micrococcaceae</taxon>
        <taxon>Paenarthrobacter</taxon>
    </lineage>
</organism>
<keyword evidence="2" id="KW-0349">Heme</keyword>
<dbReference type="InterPro" id="IPR001128">
    <property type="entry name" value="Cyt_P450"/>
</dbReference>
<accession>A0ABS6IDK2</accession>
<keyword evidence="2" id="KW-0503">Monooxygenase</keyword>
<name>A0ABS6IDK2_9MICC</name>
<dbReference type="EMBL" id="JAHOPC010000015">
    <property type="protein sequence ID" value="MBU8868492.1"/>
    <property type="molecule type" value="Genomic_DNA"/>
</dbReference>
<dbReference type="InterPro" id="IPR017972">
    <property type="entry name" value="Cyt_P450_CS"/>
</dbReference>
<protein>
    <submittedName>
        <fullName evidence="3">Cytochrome P450</fullName>
    </submittedName>
</protein>
<keyword evidence="2" id="KW-0479">Metal-binding</keyword>
<dbReference type="PROSITE" id="PS00086">
    <property type="entry name" value="CYTOCHROME_P450"/>
    <property type="match status" value="1"/>
</dbReference>
<dbReference type="RefSeq" id="WP_216926615.1">
    <property type="nucleotide sequence ID" value="NZ_JAHOPC010000015.1"/>
</dbReference>
<comment type="caution">
    <text evidence="3">The sequence shown here is derived from an EMBL/GenBank/DDBJ whole genome shotgun (WGS) entry which is preliminary data.</text>
</comment>